<dbReference type="InterPro" id="IPR012263">
    <property type="entry name" value="M_m6A_EcoRV"/>
</dbReference>
<dbReference type="PRINTS" id="PR00505">
    <property type="entry name" value="D12N6MTFRASE"/>
</dbReference>
<keyword evidence="3 7" id="KW-0489">Methyltransferase</keyword>
<evidence type="ECO:0000256" key="6">
    <source>
        <dbReference type="ARBA" id="ARBA00047942"/>
    </source>
</evidence>
<comment type="catalytic activity">
    <reaction evidence="6">
        <text>a 2'-deoxyadenosine in DNA + S-adenosyl-L-methionine = an N(6)-methyl-2'-deoxyadenosine in DNA + S-adenosyl-L-homocysteine + H(+)</text>
        <dbReference type="Rhea" id="RHEA:15197"/>
        <dbReference type="Rhea" id="RHEA-COMP:12418"/>
        <dbReference type="Rhea" id="RHEA-COMP:12419"/>
        <dbReference type="ChEBI" id="CHEBI:15378"/>
        <dbReference type="ChEBI" id="CHEBI:57856"/>
        <dbReference type="ChEBI" id="CHEBI:59789"/>
        <dbReference type="ChEBI" id="CHEBI:90615"/>
        <dbReference type="ChEBI" id="CHEBI:90616"/>
        <dbReference type="EC" id="2.1.1.72"/>
    </reaction>
</comment>
<dbReference type="PANTHER" id="PTHR30481:SF2">
    <property type="entry name" value="SITE-SPECIFIC DNA-METHYLTRANSFERASE (ADENINE-SPECIFIC)"/>
    <property type="match status" value="1"/>
</dbReference>
<name>A0ABU4AJA8_9HYPH</name>
<dbReference type="Proteomes" id="UP001185659">
    <property type="component" value="Unassembled WGS sequence"/>
</dbReference>
<keyword evidence="8" id="KW-1185">Reference proteome</keyword>
<evidence type="ECO:0000256" key="1">
    <source>
        <dbReference type="ARBA" id="ARBA00006594"/>
    </source>
</evidence>
<dbReference type="InterPro" id="IPR012327">
    <property type="entry name" value="MeTrfase_D12"/>
</dbReference>
<sequence length="290" mass="33479">MSNFSPLRYPGGKGTLAPYMREIIEKNDLMGGTYAEPFAGGAGIALDLLFSGYVARIEINDIDPCIHAFWHSVVYETDAMVDQIHSTDVNIENWLSAREIKRHHQNHSRLEVGFATFLLNRTNRSGILNGGVIGGLSQSGKWKLDCRYNKDELADRIRRIGFHRPRISVSKLDANQFIKKIKEEKSEKYLIYIDPPYYIKGGYLYQNHFKHDDHVNLYNNISTLDKKWIASYDNVEQIRTIYKKFKQEQFNIGYSARNHSMGTEVMIFSDKISRPNRVYSSLKQKRALCA</sequence>
<protein>
    <recommendedName>
        <fullName evidence="2">site-specific DNA-methyltransferase (adenine-specific)</fullName>
        <ecNumber evidence="2">2.1.1.72</ecNumber>
    </recommendedName>
</protein>
<comment type="similarity">
    <text evidence="1">Belongs to the N(4)/N(6)-methyltransferase family.</text>
</comment>
<dbReference type="EMBL" id="JAWLIP010000003">
    <property type="protein sequence ID" value="MDV6226327.1"/>
    <property type="molecule type" value="Genomic_DNA"/>
</dbReference>
<evidence type="ECO:0000313" key="7">
    <source>
        <dbReference type="EMBL" id="MDV6226327.1"/>
    </source>
</evidence>
<dbReference type="Gene3D" id="3.40.50.150">
    <property type="entry name" value="Vaccinia Virus protein VP39"/>
    <property type="match status" value="1"/>
</dbReference>
<evidence type="ECO:0000256" key="3">
    <source>
        <dbReference type="ARBA" id="ARBA00022603"/>
    </source>
</evidence>
<dbReference type="GO" id="GO:0008168">
    <property type="term" value="F:methyltransferase activity"/>
    <property type="evidence" value="ECO:0007669"/>
    <property type="project" value="UniProtKB-KW"/>
</dbReference>
<comment type="caution">
    <text evidence="7">The sequence shown here is derived from an EMBL/GenBank/DDBJ whole genome shotgun (WGS) entry which is preliminary data.</text>
</comment>
<dbReference type="InterPro" id="IPR029063">
    <property type="entry name" value="SAM-dependent_MTases_sf"/>
</dbReference>
<dbReference type="Pfam" id="PF02086">
    <property type="entry name" value="MethyltransfD12"/>
    <property type="match status" value="1"/>
</dbReference>
<evidence type="ECO:0000313" key="8">
    <source>
        <dbReference type="Proteomes" id="UP001185659"/>
    </source>
</evidence>
<dbReference type="SUPFAM" id="SSF53335">
    <property type="entry name" value="S-adenosyl-L-methionine-dependent methyltransferases"/>
    <property type="match status" value="1"/>
</dbReference>
<dbReference type="GO" id="GO:0032259">
    <property type="term" value="P:methylation"/>
    <property type="evidence" value="ECO:0007669"/>
    <property type="project" value="UniProtKB-KW"/>
</dbReference>
<keyword evidence="5" id="KW-0949">S-adenosyl-L-methionine</keyword>
<dbReference type="PANTHER" id="PTHR30481">
    <property type="entry name" value="DNA ADENINE METHYLASE"/>
    <property type="match status" value="1"/>
</dbReference>
<evidence type="ECO:0000256" key="2">
    <source>
        <dbReference type="ARBA" id="ARBA00011900"/>
    </source>
</evidence>
<accession>A0ABU4AJA8</accession>
<dbReference type="PIRSF" id="PIRSF000398">
    <property type="entry name" value="M_m6A_EcoRV"/>
    <property type="match status" value="1"/>
</dbReference>
<evidence type="ECO:0000256" key="5">
    <source>
        <dbReference type="ARBA" id="ARBA00022691"/>
    </source>
</evidence>
<dbReference type="RefSeq" id="WP_317561007.1">
    <property type="nucleotide sequence ID" value="NZ_JAWLIP010000003.1"/>
</dbReference>
<dbReference type="Gene3D" id="1.10.1020.10">
    <property type="entry name" value="Adenine-specific Methyltransferase, Domain 2"/>
    <property type="match status" value="1"/>
</dbReference>
<keyword evidence="4" id="KW-0808">Transferase</keyword>
<reference evidence="7 8" key="1">
    <citation type="submission" date="2023-10" db="EMBL/GenBank/DDBJ databases">
        <authorList>
            <person name="Venkata Ramana C."/>
            <person name="Sasikala C."/>
            <person name="Dhurka M."/>
        </authorList>
    </citation>
    <scope>NUCLEOTIDE SEQUENCE [LARGE SCALE GENOMIC DNA]</scope>
    <source>
        <strain evidence="7 8">KCTC 32151</strain>
    </source>
</reference>
<proteinExistence type="inferred from homology"/>
<dbReference type="InterPro" id="IPR023095">
    <property type="entry name" value="Ade_MeTrfase_dom_2"/>
</dbReference>
<dbReference type="EC" id="2.1.1.72" evidence="2"/>
<evidence type="ECO:0000256" key="4">
    <source>
        <dbReference type="ARBA" id="ARBA00022679"/>
    </source>
</evidence>
<gene>
    <name evidence="7" type="ORF">R2G56_08525</name>
</gene>
<organism evidence="7 8">
    <name type="scientific">Nitratireductor aquimarinus</name>
    <dbReference type="NCBI Taxonomy" id="889300"/>
    <lineage>
        <taxon>Bacteria</taxon>
        <taxon>Pseudomonadati</taxon>
        <taxon>Pseudomonadota</taxon>
        <taxon>Alphaproteobacteria</taxon>
        <taxon>Hyphomicrobiales</taxon>
        <taxon>Phyllobacteriaceae</taxon>
        <taxon>Nitratireductor</taxon>
    </lineage>
</organism>